<protein>
    <recommendedName>
        <fullName evidence="3">Carboxymethylenebutenolidase</fullName>
    </recommendedName>
</protein>
<gene>
    <name evidence="1" type="ORF">Daus18300_012309</name>
</gene>
<dbReference type="InterPro" id="IPR009959">
    <property type="entry name" value="Cyclase_SnoaL-like"/>
</dbReference>
<proteinExistence type="predicted"/>
<evidence type="ECO:0000313" key="2">
    <source>
        <dbReference type="Proteomes" id="UP001583177"/>
    </source>
</evidence>
<organism evidence="1 2">
    <name type="scientific">Diaporthe australafricana</name>
    <dbReference type="NCBI Taxonomy" id="127596"/>
    <lineage>
        <taxon>Eukaryota</taxon>
        <taxon>Fungi</taxon>
        <taxon>Dikarya</taxon>
        <taxon>Ascomycota</taxon>
        <taxon>Pezizomycotina</taxon>
        <taxon>Sordariomycetes</taxon>
        <taxon>Sordariomycetidae</taxon>
        <taxon>Diaporthales</taxon>
        <taxon>Diaporthaceae</taxon>
        <taxon>Diaporthe</taxon>
    </lineage>
</organism>
<sequence length="412" mass="46398">MFNDISKPPPPLPSPELTEVMPGVSLLLPLSRLGTGPGMIILTNDYKDSLAINEGVPSPLVKWAEEGYAVVEIQATALSTSKEHVIKSALETLRDCDKCKTKDKVGLVAYEPELWNTVASTLSDHPSIVAVAVYADVPSETSKPLIGVSIPVIHHLAGKSPAVPPKLELLKQYFYSNAKSYKFATPFQASFHYNTESISHTRNLTFLKERMGGPYFDLETIWEEHCYYEFADRSMEHTMSTMVQEPYVNHVPTMTGGIGRANLSHFYQHNFIFNNSADTELELISRTKGIDRIIDEFIFKFTHDQMIDWMLPGVPPTNKKVEIPFTAVVNIRGDRLYHEHIAWDQSSVLQQLGLLPEYLPFPYPVPEELATAAAGKSFEYRLPVAGIETAYKMRDRNKGPSNEMFKFQVREI</sequence>
<dbReference type="PANTHER" id="PTHR38436">
    <property type="entry name" value="POLYKETIDE CYCLASE SNOAL-LIKE DOMAIN"/>
    <property type="match status" value="1"/>
</dbReference>
<name>A0ABR3W372_9PEZI</name>
<dbReference type="InterPro" id="IPR032710">
    <property type="entry name" value="NTF2-like_dom_sf"/>
</dbReference>
<keyword evidence="2" id="KW-1185">Reference proteome</keyword>
<evidence type="ECO:0000313" key="1">
    <source>
        <dbReference type="EMBL" id="KAL1852097.1"/>
    </source>
</evidence>
<dbReference type="Gene3D" id="3.10.450.50">
    <property type="match status" value="1"/>
</dbReference>
<evidence type="ECO:0008006" key="3">
    <source>
        <dbReference type="Google" id="ProtNLM"/>
    </source>
</evidence>
<dbReference type="PANTHER" id="PTHR38436:SF3">
    <property type="entry name" value="CARBOXYMETHYLENEBUTENOLIDASE-RELATED"/>
    <property type="match status" value="1"/>
</dbReference>
<reference evidence="1 2" key="1">
    <citation type="journal article" date="2024" name="IMA Fungus">
        <title>IMA Genome - F19 : A genome assembly and annotation guide to empower mycologists, including annotated draft genome sequences of Ceratocystis pirilliformis, Diaporthe australafricana, Fusarium ophioides, Paecilomyces lecythidis, and Sporothrix stenoceras.</title>
        <authorList>
            <person name="Aylward J."/>
            <person name="Wilson A.M."/>
            <person name="Visagie C.M."/>
            <person name="Spraker J."/>
            <person name="Barnes I."/>
            <person name="Buitendag C."/>
            <person name="Ceriani C."/>
            <person name="Del Mar Angel L."/>
            <person name="du Plessis D."/>
            <person name="Fuchs T."/>
            <person name="Gasser K."/>
            <person name="Kramer D."/>
            <person name="Li W."/>
            <person name="Munsamy K."/>
            <person name="Piso A."/>
            <person name="Price J.L."/>
            <person name="Sonnekus B."/>
            <person name="Thomas C."/>
            <person name="van der Nest A."/>
            <person name="van Dijk A."/>
            <person name="van Heerden A."/>
            <person name="van Vuuren N."/>
            <person name="Yilmaz N."/>
            <person name="Duong T.A."/>
            <person name="van der Merwe N.A."/>
            <person name="Wingfield M.J."/>
            <person name="Wingfield B.D."/>
        </authorList>
    </citation>
    <scope>NUCLEOTIDE SEQUENCE [LARGE SCALE GENOMIC DNA]</scope>
    <source>
        <strain evidence="1 2">CMW 18300</strain>
    </source>
</reference>
<dbReference type="SUPFAM" id="SSF54427">
    <property type="entry name" value="NTF2-like"/>
    <property type="match status" value="1"/>
</dbReference>
<accession>A0ABR3W372</accession>
<comment type="caution">
    <text evidence="1">The sequence shown here is derived from an EMBL/GenBank/DDBJ whole genome shotgun (WGS) entry which is preliminary data.</text>
</comment>
<dbReference type="EMBL" id="JAWRVE010000164">
    <property type="protein sequence ID" value="KAL1852097.1"/>
    <property type="molecule type" value="Genomic_DNA"/>
</dbReference>
<dbReference type="Proteomes" id="UP001583177">
    <property type="component" value="Unassembled WGS sequence"/>
</dbReference>